<gene>
    <name evidence="4" type="ORF">BJP25_22355</name>
</gene>
<organism evidence="4 5">
    <name type="scientific">Actinokineospora bangkokensis</name>
    <dbReference type="NCBI Taxonomy" id="1193682"/>
    <lineage>
        <taxon>Bacteria</taxon>
        <taxon>Bacillati</taxon>
        <taxon>Actinomycetota</taxon>
        <taxon>Actinomycetes</taxon>
        <taxon>Pseudonocardiales</taxon>
        <taxon>Pseudonocardiaceae</taxon>
        <taxon>Actinokineospora</taxon>
    </lineage>
</organism>
<comment type="caution">
    <text evidence="4">The sequence shown here is derived from an EMBL/GenBank/DDBJ whole genome shotgun (WGS) entry which is preliminary data.</text>
</comment>
<dbReference type="InterPro" id="IPR005693">
    <property type="entry name" value="Mce"/>
</dbReference>
<dbReference type="EMBL" id="MKQR01000017">
    <property type="protein sequence ID" value="OLR92093.1"/>
    <property type="molecule type" value="Genomic_DNA"/>
</dbReference>
<dbReference type="NCBIfam" id="TIGR00996">
    <property type="entry name" value="Mtu_fam_mce"/>
    <property type="match status" value="1"/>
</dbReference>
<dbReference type="PANTHER" id="PTHR33371">
    <property type="entry name" value="INTERMEMBRANE PHOSPHOLIPID TRANSPORT SYSTEM BINDING PROTEIN MLAD-RELATED"/>
    <property type="match status" value="1"/>
</dbReference>
<dbReference type="PANTHER" id="PTHR33371:SF16">
    <property type="entry name" value="MCE-FAMILY PROTEIN MCE3F"/>
    <property type="match status" value="1"/>
</dbReference>
<evidence type="ECO:0000313" key="4">
    <source>
        <dbReference type="EMBL" id="OLR92093.1"/>
    </source>
</evidence>
<reference evidence="4 5" key="1">
    <citation type="submission" date="2016-10" db="EMBL/GenBank/DDBJ databases">
        <title>The Draft Genome Sequence of Actinokineospora bangkokensis 44EHWT reveals the biosynthetic pathway of antifungal compounds Thailandins with unusual extender unit butylmalonyl-CoA.</title>
        <authorList>
            <person name="Greule A."/>
            <person name="Intra B."/>
            <person name="Flemming S."/>
            <person name="Rommel M.G."/>
            <person name="Panbangred W."/>
            <person name="Bechthold A."/>
        </authorList>
    </citation>
    <scope>NUCLEOTIDE SEQUENCE [LARGE SCALE GENOMIC DNA]</scope>
    <source>
        <strain evidence="4 5">44EHW</strain>
    </source>
</reference>
<accession>A0A1Q9LJB1</accession>
<dbReference type="RefSeq" id="WP_075975979.1">
    <property type="nucleotide sequence ID" value="NZ_MKQR01000017.1"/>
</dbReference>
<evidence type="ECO:0000259" key="3">
    <source>
        <dbReference type="Pfam" id="PF11887"/>
    </source>
</evidence>
<dbReference type="GO" id="GO:0005576">
    <property type="term" value="C:extracellular region"/>
    <property type="evidence" value="ECO:0007669"/>
    <property type="project" value="TreeGrafter"/>
</dbReference>
<dbReference type="OrthoDB" id="4741753at2"/>
<keyword evidence="5" id="KW-1185">Reference proteome</keyword>
<dbReference type="InterPro" id="IPR052336">
    <property type="entry name" value="MlaD_Phospholipid_Transporter"/>
</dbReference>
<dbReference type="AlphaFoldDB" id="A0A1Q9LJB1"/>
<dbReference type="Pfam" id="PF02470">
    <property type="entry name" value="MlaD"/>
    <property type="match status" value="1"/>
</dbReference>
<evidence type="ECO:0000256" key="1">
    <source>
        <dbReference type="SAM" id="MobiDB-lite"/>
    </source>
</evidence>
<evidence type="ECO:0000313" key="5">
    <source>
        <dbReference type="Proteomes" id="UP000186040"/>
    </source>
</evidence>
<dbReference type="STRING" id="1193682.BJP25_22355"/>
<protein>
    <submittedName>
        <fullName evidence="4">ABC transporter substrate-binding protein</fullName>
    </submittedName>
</protein>
<feature type="domain" description="Mammalian cell entry C-terminal" evidence="3">
    <location>
        <begin position="122"/>
        <end position="292"/>
    </location>
</feature>
<evidence type="ECO:0000259" key="2">
    <source>
        <dbReference type="Pfam" id="PF02470"/>
    </source>
</evidence>
<dbReference type="InterPro" id="IPR024516">
    <property type="entry name" value="Mce_C"/>
</dbReference>
<feature type="region of interest" description="Disordered" evidence="1">
    <location>
        <begin position="350"/>
        <end position="408"/>
    </location>
</feature>
<dbReference type="Pfam" id="PF11887">
    <property type="entry name" value="Mce4_CUP1"/>
    <property type="match status" value="1"/>
</dbReference>
<name>A0A1Q9LJB1_9PSEU</name>
<dbReference type="Proteomes" id="UP000186040">
    <property type="component" value="Unassembled WGS sequence"/>
</dbReference>
<proteinExistence type="predicted"/>
<dbReference type="InterPro" id="IPR003399">
    <property type="entry name" value="Mce/MlaD"/>
</dbReference>
<feature type="domain" description="Mce/MlaD" evidence="2">
    <location>
        <begin position="39"/>
        <end position="114"/>
    </location>
</feature>
<sequence length="408" mass="42620">MITRRVRIQLTIFVIAALLGISYVGAKYAGLDSMFGASGYVVKVRLADSGGIFSNAEVTYRGVAIGRVSELHLVNDGVEVDLRIDDDAPRVPADVDAVVANRSAVGEQYLDLRPRRDGEPYLADGSVISKDATSLPLANEKLVLNLDKLVASVPNDDLRKVVDELYLATQGTGPSLQVLLDSANSFTKLATENLPQTLQLITDSGTVLATQVEVSQAIQNFGVNAKLIAEQLAKSDGDIRSILSNAPGAAEQINGLLAESGKPLSVVLANLLTTSNVLVTRQAGIEQLLVVAPKGIAAASDVFTDQGARFGLQTTFFDPLPCTVGYEGTQRRNGLDTSPAPLNTNARCALAPGSGNVRGSQNAPNGGVPPAVRPADFGAVATPEQQGTAPGGSGELSRSLDQLLALNP</sequence>